<feature type="region of interest" description="Disordered" evidence="1">
    <location>
        <begin position="275"/>
        <end position="318"/>
    </location>
</feature>
<dbReference type="OrthoDB" id="3492129at2759"/>
<name>A0A8H5WZ12_FUSHE</name>
<proteinExistence type="predicted"/>
<evidence type="ECO:0000256" key="1">
    <source>
        <dbReference type="SAM" id="MobiDB-lite"/>
    </source>
</evidence>
<feature type="region of interest" description="Disordered" evidence="1">
    <location>
        <begin position="61"/>
        <end position="120"/>
    </location>
</feature>
<dbReference type="Proteomes" id="UP000567885">
    <property type="component" value="Unassembled WGS sequence"/>
</dbReference>
<sequence length="392" mass="44183">MTTTTAEARHRPLIEPIRTSGPELSVRSLRSRIIQKSPSWTSSPLSPHSLPLARLREVRDEDMEQDDAMDVDQGEPLKRDIPQPEPSLRNVSLRPITELSLPTSSPSTLPPRPSPLSAPLHAPQVFRRPTLVEETRDMLLRESDVEQCRDLAPVEYERRQSAPGGASHNKAIQLARHRDHLRRRWMVGSHRPREPEISVLPVELRRFSFLSPSHAEPTSPYLVDGRLTTRVVVHSPGKKALILTRTFDLDELRATIPAISPVEQIEQARRASVLTFHPTSTHSRPSSPGFSRERRSSYGALPRNASSRSPSSERRGSRQGFRPVAIRLNYARRYLPVLAAIMLSEIVRPGDTVEIPLPHPRSWEDTVAHVYTGRVALTEHIRQNILYLGGSI</sequence>
<gene>
    <name evidence="2" type="ORF">FHETE_315</name>
</gene>
<feature type="region of interest" description="Disordered" evidence="1">
    <location>
        <begin position="1"/>
        <end position="22"/>
    </location>
</feature>
<reference evidence="2 3" key="1">
    <citation type="submission" date="2020-05" db="EMBL/GenBank/DDBJ databases">
        <title>Identification and distribution of gene clusters putatively required for synthesis of sphingolipid metabolism inhibitors in phylogenetically diverse species of the filamentous fungus Fusarium.</title>
        <authorList>
            <person name="Kim H.-S."/>
            <person name="Busman M."/>
            <person name="Brown D.W."/>
            <person name="Divon H."/>
            <person name="Uhlig S."/>
            <person name="Proctor R.H."/>
        </authorList>
    </citation>
    <scope>NUCLEOTIDE SEQUENCE [LARGE SCALE GENOMIC DNA]</scope>
    <source>
        <strain evidence="2 3">NRRL 20693</strain>
    </source>
</reference>
<protein>
    <submittedName>
        <fullName evidence="2">Uncharacterized protein</fullName>
    </submittedName>
</protein>
<accession>A0A8H5WZ12</accession>
<dbReference type="EMBL" id="JAAGWQ010000003">
    <property type="protein sequence ID" value="KAF5680927.1"/>
    <property type="molecule type" value="Genomic_DNA"/>
</dbReference>
<keyword evidence="3" id="KW-1185">Reference proteome</keyword>
<feature type="compositionally biased region" description="Low complexity" evidence="1">
    <location>
        <begin position="277"/>
        <end position="288"/>
    </location>
</feature>
<evidence type="ECO:0000313" key="3">
    <source>
        <dbReference type="Proteomes" id="UP000567885"/>
    </source>
</evidence>
<feature type="compositionally biased region" description="Acidic residues" evidence="1">
    <location>
        <begin position="61"/>
        <end position="73"/>
    </location>
</feature>
<comment type="caution">
    <text evidence="2">The sequence shown here is derived from an EMBL/GenBank/DDBJ whole genome shotgun (WGS) entry which is preliminary data.</text>
</comment>
<organism evidence="2 3">
    <name type="scientific">Fusarium heterosporum</name>
    <dbReference type="NCBI Taxonomy" id="42747"/>
    <lineage>
        <taxon>Eukaryota</taxon>
        <taxon>Fungi</taxon>
        <taxon>Dikarya</taxon>
        <taxon>Ascomycota</taxon>
        <taxon>Pezizomycotina</taxon>
        <taxon>Sordariomycetes</taxon>
        <taxon>Hypocreomycetidae</taxon>
        <taxon>Hypocreales</taxon>
        <taxon>Nectriaceae</taxon>
        <taxon>Fusarium</taxon>
        <taxon>Fusarium heterosporum species complex</taxon>
    </lineage>
</organism>
<evidence type="ECO:0000313" key="2">
    <source>
        <dbReference type="EMBL" id="KAF5680927.1"/>
    </source>
</evidence>
<dbReference type="AlphaFoldDB" id="A0A8H5WZ12"/>